<comment type="caution">
    <text evidence="1">The sequence shown here is derived from an EMBL/GenBank/DDBJ whole genome shotgun (WGS) entry which is preliminary data.</text>
</comment>
<evidence type="ECO:0000313" key="1">
    <source>
        <dbReference type="EMBL" id="GEN82556.1"/>
    </source>
</evidence>
<dbReference type="Proteomes" id="UP000321901">
    <property type="component" value="Unassembled WGS sequence"/>
</dbReference>
<gene>
    <name evidence="1" type="ORF">SLU01_08680</name>
</gene>
<dbReference type="AlphaFoldDB" id="A0A511Z534"/>
<reference evidence="1 2" key="1">
    <citation type="submission" date="2019-07" db="EMBL/GenBank/DDBJ databases">
        <title>Whole genome shotgun sequence of Sporosarcina luteola NBRC 105378.</title>
        <authorList>
            <person name="Hosoyama A."/>
            <person name="Uohara A."/>
            <person name="Ohji S."/>
            <person name="Ichikawa N."/>
        </authorList>
    </citation>
    <scope>NUCLEOTIDE SEQUENCE [LARGE SCALE GENOMIC DNA]</scope>
    <source>
        <strain evidence="1 2">NBRC 105378</strain>
    </source>
</reference>
<organism evidence="1 2">
    <name type="scientific">Sporosarcina luteola</name>
    <dbReference type="NCBI Taxonomy" id="582850"/>
    <lineage>
        <taxon>Bacteria</taxon>
        <taxon>Bacillati</taxon>
        <taxon>Bacillota</taxon>
        <taxon>Bacilli</taxon>
        <taxon>Bacillales</taxon>
        <taxon>Caryophanaceae</taxon>
        <taxon>Sporosarcina</taxon>
    </lineage>
</organism>
<accession>A0A511Z534</accession>
<dbReference type="RefSeq" id="WP_170232586.1">
    <property type="nucleotide sequence ID" value="NZ_BJYL01000011.1"/>
</dbReference>
<protein>
    <submittedName>
        <fullName evidence="1">Uncharacterized protein</fullName>
    </submittedName>
</protein>
<sequence length="55" mass="6659">MDEVEKRITKRNEIARRKKMSEEMAHEFATLGHYREAMVDAYRNTKEEEKEEKGK</sequence>
<keyword evidence="2" id="KW-1185">Reference proteome</keyword>
<name>A0A511Z534_9BACL</name>
<dbReference type="EMBL" id="BJYL01000011">
    <property type="protein sequence ID" value="GEN82556.1"/>
    <property type="molecule type" value="Genomic_DNA"/>
</dbReference>
<evidence type="ECO:0000313" key="2">
    <source>
        <dbReference type="Proteomes" id="UP000321901"/>
    </source>
</evidence>
<proteinExistence type="predicted"/>